<feature type="domain" description="Rhodanese" evidence="2">
    <location>
        <begin position="48"/>
        <end position="132"/>
    </location>
</feature>
<dbReference type="CDD" id="cd00158">
    <property type="entry name" value="RHOD"/>
    <property type="match status" value="1"/>
</dbReference>
<evidence type="ECO:0000313" key="4">
    <source>
        <dbReference type="Proteomes" id="UP000043763"/>
    </source>
</evidence>
<keyword evidence="1" id="KW-0812">Transmembrane</keyword>
<sequence length="135" mass="15488">MDNTFYTLIILGAVIILINIINNIIFKTKSSGKFKTINLDEAVNIIHNNKNILLIDVRTYKEIENTGSIKNSISIAFNDDNFENKISKLDKEKEYIVYCSSGFRASNVCFKMAEMGFKNIFYLKKAGYKHLSKML</sequence>
<dbReference type="RefSeq" id="WP_048595052.1">
    <property type="nucleotide sequence ID" value="NZ_CVLB01000001.1"/>
</dbReference>
<dbReference type="InterPro" id="IPR050229">
    <property type="entry name" value="GlpE_sulfurtransferase"/>
</dbReference>
<name>A0A0G4K878_9SPIR</name>
<dbReference type="InterPro" id="IPR036873">
    <property type="entry name" value="Rhodanese-like_dom_sf"/>
</dbReference>
<keyword evidence="1" id="KW-0472">Membrane</keyword>
<dbReference type="Gene3D" id="3.40.250.10">
    <property type="entry name" value="Rhodanese-like domain"/>
    <property type="match status" value="1"/>
</dbReference>
<gene>
    <name evidence="3" type="ORF">BRSU_1894</name>
</gene>
<evidence type="ECO:0000256" key="1">
    <source>
        <dbReference type="SAM" id="Phobius"/>
    </source>
</evidence>
<dbReference type="Proteomes" id="UP000043763">
    <property type="component" value="Unassembled WGS sequence"/>
</dbReference>
<evidence type="ECO:0000259" key="2">
    <source>
        <dbReference type="PROSITE" id="PS50206"/>
    </source>
</evidence>
<evidence type="ECO:0000313" key="3">
    <source>
        <dbReference type="EMBL" id="CRF34128.1"/>
    </source>
</evidence>
<dbReference type="InterPro" id="IPR001763">
    <property type="entry name" value="Rhodanese-like_dom"/>
</dbReference>
<dbReference type="OrthoDB" id="9800872at2"/>
<dbReference type="AlphaFoldDB" id="A0A0G4K878"/>
<dbReference type="SMART" id="SM00450">
    <property type="entry name" value="RHOD"/>
    <property type="match status" value="1"/>
</dbReference>
<reference evidence="4" key="1">
    <citation type="submission" date="2015-04" db="EMBL/GenBank/DDBJ databases">
        <authorList>
            <person name="Mushtaq Mamoona"/>
        </authorList>
    </citation>
    <scope>NUCLEOTIDE SEQUENCE [LARGE SCALE GENOMIC DNA]</scope>
    <source>
        <strain evidence="4">AN4859/03</strain>
    </source>
</reference>
<proteinExistence type="predicted"/>
<protein>
    <recommendedName>
        <fullName evidence="2">Rhodanese domain-containing protein</fullName>
    </recommendedName>
</protein>
<organism evidence="3 4">
    <name type="scientific">Brachyspira suanatina</name>
    <dbReference type="NCBI Taxonomy" id="381802"/>
    <lineage>
        <taxon>Bacteria</taxon>
        <taxon>Pseudomonadati</taxon>
        <taxon>Spirochaetota</taxon>
        <taxon>Spirochaetia</taxon>
        <taxon>Brachyspirales</taxon>
        <taxon>Brachyspiraceae</taxon>
        <taxon>Brachyspira</taxon>
    </lineage>
</organism>
<keyword evidence="4" id="KW-1185">Reference proteome</keyword>
<accession>A0A0G4K878</accession>
<keyword evidence="1" id="KW-1133">Transmembrane helix</keyword>
<dbReference type="PROSITE" id="PS50206">
    <property type="entry name" value="RHODANESE_3"/>
    <property type="match status" value="1"/>
</dbReference>
<dbReference type="PANTHER" id="PTHR43031">
    <property type="entry name" value="FAD-DEPENDENT OXIDOREDUCTASE"/>
    <property type="match status" value="1"/>
</dbReference>
<dbReference type="EMBL" id="CVLB01000001">
    <property type="protein sequence ID" value="CRF34128.1"/>
    <property type="molecule type" value="Genomic_DNA"/>
</dbReference>
<feature type="transmembrane region" description="Helical" evidence="1">
    <location>
        <begin position="6"/>
        <end position="26"/>
    </location>
</feature>
<dbReference type="SUPFAM" id="SSF52821">
    <property type="entry name" value="Rhodanese/Cell cycle control phosphatase"/>
    <property type="match status" value="1"/>
</dbReference>
<dbReference type="PANTHER" id="PTHR43031:SF1">
    <property type="entry name" value="PYRIDINE NUCLEOTIDE-DISULPHIDE OXIDOREDUCTASE"/>
    <property type="match status" value="1"/>
</dbReference>
<dbReference type="Pfam" id="PF00581">
    <property type="entry name" value="Rhodanese"/>
    <property type="match status" value="1"/>
</dbReference>